<dbReference type="AlphaFoldDB" id="A0A8J5RED9"/>
<proteinExistence type="predicted"/>
<evidence type="ECO:0000313" key="2">
    <source>
        <dbReference type="Proteomes" id="UP000729913"/>
    </source>
</evidence>
<dbReference type="EMBL" id="JAAOIC020000035">
    <property type="protein sequence ID" value="KAG8039606.1"/>
    <property type="molecule type" value="Genomic_DNA"/>
</dbReference>
<comment type="caution">
    <text evidence="1">The sequence shown here is derived from an EMBL/GenBank/DDBJ whole genome shotgun (WGS) entry which is preliminary data.</text>
</comment>
<reference evidence="1" key="2">
    <citation type="submission" date="2021-04" db="EMBL/GenBank/DDBJ databases">
        <title>Genome-wide patterns of bracovirus chromosomal integration into multiple host tissues during parasitism.</title>
        <authorList>
            <person name="Chebbi M.A.C."/>
        </authorList>
    </citation>
    <scope>NUCLEOTIDE SEQUENCE</scope>
    <source>
        <tissue evidence="1">Whole body</tissue>
    </source>
</reference>
<dbReference type="OrthoDB" id="46159at2759"/>
<sequence>MIQNVVEHRGKDALGAQIDDVMGTLMQAYENPESVVRKAAVFCMVAIHAAIGEESFNKYRKNLYGGKLKLLNIYIQKAQEAVQASSSPRSNNSKN</sequence>
<evidence type="ECO:0000313" key="1">
    <source>
        <dbReference type="EMBL" id="KAG8039606.1"/>
    </source>
</evidence>
<accession>A0A8J5RED9</accession>
<name>A0A8J5RED9_9HYME</name>
<dbReference type="Proteomes" id="UP000729913">
    <property type="component" value="Unassembled WGS sequence"/>
</dbReference>
<reference evidence="1" key="1">
    <citation type="submission" date="2020-03" db="EMBL/GenBank/DDBJ databases">
        <authorList>
            <person name="Chebbi M.A."/>
            <person name="Drezen J.M."/>
        </authorList>
    </citation>
    <scope>NUCLEOTIDE SEQUENCE</scope>
    <source>
        <tissue evidence="1">Whole body</tissue>
    </source>
</reference>
<keyword evidence="2" id="KW-1185">Reference proteome</keyword>
<gene>
    <name evidence="1" type="ORF">G9C98_008249</name>
</gene>
<protein>
    <submittedName>
        <fullName evidence="1">Uncharacterized protein</fullName>
    </submittedName>
</protein>
<organism evidence="1 2">
    <name type="scientific">Cotesia typhae</name>
    <dbReference type="NCBI Taxonomy" id="2053667"/>
    <lineage>
        <taxon>Eukaryota</taxon>
        <taxon>Metazoa</taxon>
        <taxon>Ecdysozoa</taxon>
        <taxon>Arthropoda</taxon>
        <taxon>Hexapoda</taxon>
        <taxon>Insecta</taxon>
        <taxon>Pterygota</taxon>
        <taxon>Neoptera</taxon>
        <taxon>Endopterygota</taxon>
        <taxon>Hymenoptera</taxon>
        <taxon>Apocrita</taxon>
        <taxon>Ichneumonoidea</taxon>
        <taxon>Braconidae</taxon>
        <taxon>Microgastrinae</taxon>
        <taxon>Cotesia</taxon>
    </lineage>
</organism>